<dbReference type="Pfam" id="PF07963">
    <property type="entry name" value="N_methyl"/>
    <property type="match status" value="1"/>
</dbReference>
<protein>
    <recommendedName>
        <fullName evidence="5">Prepilin-type N-terminal cleavage/methylation domain-containing protein</fullName>
    </recommendedName>
</protein>
<evidence type="ECO:0000313" key="4">
    <source>
        <dbReference type="Proteomes" id="UP000070433"/>
    </source>
</evidence>
<proteinExistence type="predicted"/>
<keyword evidence="4" id="KW-1185">Reference proteome</keyword>
<dbReference type="EMBL" id="CP010951">
    <property type="protein sequence ID" value="AMO23438.1"/>
    <property type="molecule type" value="Genomic_DNA"/>
</dbReference>
<dbReference type="PROSITE" id="PS00409">
    <property type="entry name" value="PROKAR_NTER_METHYL"/>
    <property type="match status" value="1"/>
</dbReference>
<reference evidence="3 4" key="1">
    <citation type="journal article" date="2014" name="Int. J. Syst. Evol. Microbiol.">
        <title>Ramlibacter solisilvae sp. nov., isolated from forest soil, and emended description of the genus Ramlibacter.</title>
        <authorList>
            <person name="Lee H.J."/>
            <person name="Lee S.H."/>
            <person name="Lee S.S."/>
            <person name="Lee J.S."/>
            <person name="Kim Y."/>
            <person name="Kim S.C."/>
            <person name="Jeon C.O."/>
        </authorList>
    </citation>
    <scope>NUCLEOTIDE SEQUENCE [LARGE SCALE GENOMIC DNA]</scope>
    <source>
        <strain evidence="3 4">5-10</strain>
    </source>
</reference>
<evidence type="ECO:0000256" key="1">
    <source>
        <dbReference type="SAM" id="MobiDB-lite"/>
    </source>
</evidence>
<dbReference type="NCBIfam" id="TIGR02532">
    <property type="entry name" value="IV_pilin_GFxxxE"/>
    <property type="match status" value="1"/>
</dbReference>
<dbReference type="RefSeq" id="WP_061499644.1">
    <property type="nucleotide sequence ID" value="NZ_CP010951.1"/>
</dbReference>
<organism evidence="3 4">
    <name type="scientific">Ramlibacter tataouinensis</name>
    <dbReference type="NCBI Taxonomy" id="94132"/>
    <lineage>
        <taxon>Bacteria</taxon>
        <taxon>Pseudomonadati</taxon>
        <taxon>Pseudomonadota</taxon>
        <taxon>Betaproteobacteria</taxon>
        <taxon>Burkholderiales</taxon>
        <taxon>Comamonadaceae</taxon>
        <taxon>Ramlibacter</taxon>
    </lineage>
</organism>
<keyword evidence="2" id="KW-0472">Membrane</keyword>
<keyword evidence="2" id="KW-1133">Transmembrane helix</keyword>
<name>A0A127JTS5_9BURK</name>
<evidence type="ECO:0000313" key="3">
    <source>
        <dbReference type="EMBL" id="AMO23438.1"/>
    </source>
</evidence>
<dbReference type="PATRIC" id="fig|94132.3.peg.2380"/>
<sequence>MARARTRGFTLVELLIALFAMALLAMLSWRGLDGMTRAQTQTEGRADEVLTLQVGLAQWTADLDAMTQLRGRTALDWNGQVLRLTRRSSAGPADGVVVAAWTHRLVNGSGMWLRWQSAPVTTQGELDQAWSRADLWARNPGTEERAREVAVTPLEDWQLFYFRQNAWTNPLSSGDTQGPAPSAPPPGAAVSQAGPGPLPEGIRLILELAPGQAVTGTITRDWARPAS</sequence>
<dbReference type="InterPro" id="IPR045584">
    <property type="entry name" value="Pilin-like"/>
</dbReference>
<dbReference type="AlphaFoldDB" id="A0A127JTS5"/>
<accession>A0A127JTS5</accession>
<dbReference type="InterPro" id="IPR012902">
    <property type="entry name" value="N_methyl_site"/>
</dbReference>
<feature type="transmembrane region" description="Helical" evidence="2">
    <location>
        <begin position="12"/>
        <end position="32"/>
    </location>
</feature>
<dbReference type="Proteomes" id="UP000070433">
    <property type="component" value="Chromosome"/>
</dbReference>
<feature type="region of interest" description="Disordered" evidence="1">
    <location>
        <begin position="170"/>
        <end position="196"/>
    </location>
</feature>
<evidence type="ECO:0000256" key="2">
    <source>
        <dbReference type="SAM" id="Phobius"/>
    </source>
</evidence>
<evidence type="ECO:0008006" key="5">
    <source>
        <dbReference type="Google" id="ProtNLM"/>
    </source>
</evidence>
<dbReference type="OrthoDB" id="9151668at2"/>
<gene>
    <name evidence="3" type="ORF">UC35_11695</name>
</gene>
<keyword evidence="2" id="KW-0812">Transmembrane</keyword>
<dbReference type="SUPFAM" id="SSF54523">
    <property type="entry name" value="Pili subunits"/>
    <property type="match status" value="1"/>
</dbReference>